<dbReference type="Proteomes" id="UP000595512">
    <property type="component" value="Chromosome"/>
</dbReference>
<evidence type="ECO:0000313" key="2">
    <source>
        <dbReference type="EMBL" id="QQX26897.1"/>
    </source>
</evidence>
<name>A0AB37HNJ7_9BACI</name>
<proteinExistence type="predicted"/>
<evidence type="ECO:0000256" key="1">
    <source>
        <dbReference type="SAM" id="Phobius"/>
    </source>
</evidence>
<reference evidence="2 3" key="1">
    <citation type="submission" date="2020-12" db="EMBL/GenBank/DDBJ databases">
        <title>Taxonomic evaluation of the Bacillus sporothermodurans group of bacteria based on whole genome sequences.</title>
        <authorList>
            <person name="Fiedler G."/>
            <person name="Herbstmann A.-D."/>
            <person name="Doll E."/>
            <person name="Wenning M."/>
            <person name="Brinks E."/>
            <person name="Kabisch J."/>
            <person name="Breitenwieser F."/>
            <person name="Lappann M."/>
            <person name="Boehnlein C."/>
            <person name="Franz C."/>
        </authorList>
    </citation>
    <scope>NUCLEOTIDE SEQUENCE [LARGE SCALE GENOMIC DNA]</scope>
    <source>
        <strain evidence="2 3">DSM 10599</strain>
    </source>
</reference>
<keyword evidence="1" id="KW-0472">Membrane</keyword>
<gene>
    <name evidence="2" type="ORF">JGZ69_09030</name>
</gene>
<organism evidence="2 3">
    <name type="scientific">Heyndrickxia sporothermodurans</name>
    <dbReference type="NCBI Taxonomy" id="46224"/>
    <lineage>
        <taxon>Bacteria</taxon>
        <taxon>Bacillati</taxon>
        <taxon>Bacillota</taxon>
        <taxon>Bacilli</taxon>
        <taxon>Bacillales</taxon>
        <taxon>Bacillaceae</taxon>
        <taxon>Heyndrickxia</taxon>
    </lineage>
</organism>
<dbReference type="RefSeq" id="WP_066235381.1">
    <property type="nucleotide sequence ID" value="NZ_CP066701.1"/>
</dbReference>
<dbReference type="EMBL" id="CP066701">
    <property type="protein sequence ID" value="QQX26897.1"/>
    <property type="molecule type" value="Genomic_DNA"/>
</dbReference>
<evidence type="ECO:0000313" key="3">
    <source>
        <dbReference type="Proteomes" id="UP000595512"/>
    </source>
</evidence>
<dbReference type="AlphaFoldDB" id="A0AB37HNJ7"/>
<dbReference type="GeneID" id="62499338"/>
<protein>
    <submittedName>
        <fullName evidence="2">Uncharacterized protein</fullName>
    </submittedName>
</protein>
<dbReference type="KEGG" id="hspo:JGZ69_09030"/>
<feature type="transmembrane region" description="Helical" evidence="1">
    <location>
        <begin position="15"/>
        <end position="34"/>
    </location>
</feature>
<accession>A0AB37HNJ7</accession>
<keyword evidence="1" id="KW-1133">Transmembrane helix</keyword>
<keyword evidence="1" id="KW-0812">Transmembrane</keyword>
<sequence length="72" mass="8646">MEGFVFNFKNKRVRVWFLTVLPAIILAILLYTLLPIKYNVIPMLFLIAAVMIYYSWVFIDKKKQRKDDTFLN</sequence>
<feature type="transmembrane region" description="Helical" evidence="1">
    <location>
        <begin position="40"/>
        <end position="59"/>
    </location>
</feature>